<protein>
    <submittedName>
        <fullName evidence="2">Uncharacterized protein</fullName>
    </submittedName>
</protein>
<name>A0AAV6QU43_SOLSE</name>
<keyword evidence="3" id="KW-1185">Reference proteome</keyword>
<evidence type="ECO:0000313" key="2">
    <source>
        <dbReference type="EMBL" id="KAG7496255.1"/>
    </source>
</evidence>
<gene>
    <name evidence="2" type="ORF">JOB18_015437</name>
</gene>
<organism evidence="2 3">
    <name type="scientific">Solea senegalensis</name>
    <name type="common">Senegalese sole</name>
    <dbReference type="NCBI Taxonomy" id="28829"/>
    <lineage>
        <taxon>Eukaryota</taxon>
        <taxon>Metazoa</taxon>
        <taxon>Chordata</taxon>
        <taxon>Craniata</taxon>
        <taxon>Vertebrata</taxon>
        <taxon>Euteleostomi</taxon>
        <taxon>Actinopterygii</taxon>
        <taxon>Neopterygii</taxon>
        <taxon>Teleostei</taxon>
        <taxon>Neoteleostei</taxon>
        <taxon>Acanthomorphata</taxon>
        <taxon>Carangaria</taxon>
        <taxon>Pleuronectiformes</taxon>
        <taxon>Pleuronectoidei</taxon>
        <taxon>Soleidae</taxon>
        <taxon>Solea</taxon>
    </lineage>
</organism>
<dbReference type="EMBL" id="JAGKHQ010000015">
    <property type="protein sequence ID" value="KAG7496255.1"/>
    <property type="molecule type" value="Genomic_DNA"/>
</dbReference>
<reference evidence="2 3" key="1">
    <citation type="journal article" date="2021" name="Sci. Rep.">
        <title>Chromosome anchoring in Senegalese sole (Solea senegalensis) reveals sex-associated markers and genome rearrangements in flatfish.</title>
        <authorList>
            <person name="Guerrero-Cozar I."/>
            <person name="Gomez-Garrido J."/>
            <person name="Berbel C."/>
            <person name="Martinez-Blanch J.F."/>
            <person name="Alioto T."/>
            <person name="Claros M.G."/>
            <person name="Gagnaire P.A."/>
            <person name="Manchado M."/>
        </authorList>
    </citation>
    <scope>NUCLEOTIDE SEQUENCE [LARGE SCALE GENOMIC DNA]</scope>
    <source>
        <strain evidence="2">Sse05_10M</strain>
    </source>
</reference>
<feature type="region of interest" description="Disordered" evidence="1">
    <location>
        <begin position="68"/>
        <end position="102"/>
    </location>
</feature>
<evidence type="ECO:0000256" key="1">
    <source>
        <dbReference type="SAM" id="MobiDB-lite"/>
    </source>
</evidence>
<proteinExistence type="predicted"/>
<sequence length="161" mass="17753">MKTVETSFSFNYRQLQEPCDHVPASRRRFAMTSSPPPVTTSVRLSVASLELQAEFLRERQNKFASLCDSDDSSVFSATPPSSPNPSPVSSSSSSPCYDRRQTLSLSSPELLSELKESRTRTLRHVPAHTGLTTVFSGRGGPGRQTYGPTHSTRPANRRTLH</sequence>
<comment type="caution">
    <text evidence="2">The sequence shown here is derived from an EMBL/GenBank/DDBJ whole genome shotgun (WGS) entry which is preliminary data.</text>
</comment>
<accession>A0AAV6QU43</accession>
<feature type="region of interest" description="Disordered" evidence="1">
    <location>
        <begin position="117"/>
        <end position="161"/>
    </location>
</feature>
<dbReference type="Proteomes" id="UP000693946">
    <property type="component" value="Linkage Group LG3"/>
</dbReference>
<dbReference type="AlphaFoldDB" id="A0AAV6QU43"/>
<evidence type="ECO:0000313" key="3">
    <source>
        <dbReference type="Proteomes" id="UP000693946"/>
    </source>
</evidence>